<dbReference type="EMBL" id="JAHLZF010000017">
    <property type="protein sequence ID" value="MBU6081501.1"/>
    <property type="molecule type" value="Genomic_DNA"/>
</dbReference>
<proteinExistence type="predicted"/>
<sequence length="55" mass="6524">MLIVLGWLLLLIGAFLVNILGMMELLPRFFTFPLFFTVIFIFIYTVSQKNSIRRR</sequence>
<feature type="transmembrane region" description="Helical" evidence="1">
    <location>
        <begin position="26"/>
        <end position="46"/>
    </location>
</feature>
<name>A0ABS6GQW5_9BACI</name>
<accession>A0ABS6GQW5</accession>
<dbReference type="RefSeq" id="WP_186278516.1">
    <property type="nucleotide sequence ID" value="NZ_CAUPKR010000007.1"/>
</dbReference>
<protein>
    <submittedName>
        <fullName evidence="2">Uncharacterized protein</fullName>
    </submittedName>
</protein>
<keyword evidence="3" id="KW-1185">Reference proteome</keyword>
<dbReference type="Proteomes" id="UP000812672">
    <property type="component" value="Unassembled WGS sequence"/>
</dbReference>
<evidence type="ECO:0000256" key="1">
    <source>
        <dbReference type="SAM" id="Phobius"/>
    </source>
</evidence>
<comment type="caution">
    <text evidence="2">The sequence shown here is derived from an EMBL/GenBank/DDBJ whole genome shotgun (WGS) entry which is preliminary data.</text>
</comment>
<keyword evidence="1" id="KW-0472">Membrane</keyword>
<evidence type="ECO:0000313" key="2">
    <source>
        <dbReference type="EMBL" id="MBU6081501.1"/>
    </source>
</evidence>
<keyword evidence="1" id="KW-0812">Transmembrane</keyword>
<evidence type="ECO:0000313" key="3">
    <source>
        <dbReference type="Proteomes" id="UP000812672"/>
    </source>
</evidence>
<organism evidence="2 3">
    <name type="scientific">Allobacillus halotolerans</name>
    <dbReference type="NCBI Taxonomy" id="570278"/>
    <lineage>
        <taxon>Bacteria</taxon>
        <taxon>Bacillati</taxon>
        <taxon>Bacillota</taxon>
        <taxon>Bacilli</taxon>
        <taxon>Bacillales</taxon>
        <taxon>Bacillaceae</taxon>
        <taxon>Allobacillus</taxon>
    </lineage>
</organism>
<reference evidence="2 3" key="1">
    <citation type="journal article" date="2011" name="Int. J. Syst. Evol. Microbiol.">
        <title>Allobacillus halotolerans gen. nov., sp. nov. isolated from shrimp paste.</title>
        <authorList>
            <person name="Sheu S.Y."/>
            <person name="Arun A.B."/>
            <person name="Jiang S.R."/>
            <person name="Young C.C."/>
            <person name="Chen W.M."/>
        </authorList>
    </citation>
    <scope>NUCLEOTIDE SEQUENCE [LARGE SCALE GENOMIC DNA]</scope>
    <source>
        <strain evidence="2 3">LMG 24826</strain>
    </source>
</reference>
<gene>
    <name evidence="2" type="ORF">KQ486_10800</name>
</gene>
<keyword evidence="1" id="KW-1133">Transmembrane helix</keyword>